<dbReference type="Proteomes" id="UP001054945">
    <property type="component" value="Unassembled WGS sequence"/>
</dbReference>
<proteinExistence type="predicted"/>
<sequence length="77" mass="8775">MATPKREHFADIPSANDMNTVFELDLFEANLDRSFSPFCHRTTQQMRERIRLVTSPIESVEQNVASTLESILGHISP</sequence>
<protein>
    <submittedName>
        <fullName evidence="1">Uncharacterized protein</fullName>
    </submittedName>
</protein>
<evidence type="ECO:0000313" key="1">
    <source>
        <dbReference type="EMBL" id="GIX78603.1"/>
    </source>
</evidence>
<gene>
    <name evidence="1" type="ORF">CEXT_226481</name>
</gene>
<comment type="caution">
    <text evidence="1">The sequence shown here is derived from an EMBL/GenBank/DDBJ whole genome shotgun (WGS) entry which is preliminary data.</text>
</comment>
<dbReference type="AlphaFoldDB" id="A0AAV4N3L6"/>
<accession>A0AAV4N3L6</accession>
<evidence type="ECO:0000313" key="2">
    <source>
        <dbReference type="Proteomes" id="UP001054945"/>
    </source>
</evidence>
<name>A0AAV4N3L6_CAEEX</name>
<keyword evidence="2" id="KW-1185">Reference proteome</keyword>
<dbReference type="EMBL" id="BPLR01002854">
    <property type="protein sequence ID" value="GIX78603.1"/>
    <property type="molecule type" value="Genomic_DNA"/>
</dbReference>
<reference evidence="1 2" key="1">
    <citation type="submission" date="2021-06" db="EMBL/GenBank/DDBJ databases">
        <title>Caerostris extrusa draft genome.</title>
        <authorList>
            <person name="Kono N."/>
            <person name="Arakawa K."/>
        </authorList>
    </citation>
    <scope>NUCLEOTIDE SEQUENCE [LARGE SCALE GENOMIC DNA]</scope>
</reference>
<organism evidence="1 2">
    <name type="scientific">Caerostris extrusa</name>
    <name type="common">Bark spider</name>
    <name type="synonym">Caerostris bankana</name>
    <dbReference type="NCBI Taxonomy" id="172846"/>
    <lineage>
        <taxon>Eukaryota</taxon>
        <taxon>Metazoa</taxon>
        <taxon>Ecdysozoa</taxon>
        <taxon>Arthropoda</taxon>
        <taxon>Chelicerata</taxon>
        <taxon>Arachnida</taxon>
        <taxon>Araneae</taxon>
        <taxon>Araneomorphae</taxon>
        <taxon>Entelegynae</taxon>
        <taxon>Araneoidea</taxon>
        <taxon>Araneidae</taxon>
        <taxon>Caerostris</taxon>
    </lineage>
</organism>